<dbReference type="NCBIfam" id="TIGR01467">
    <property type="entry name" value="cobI_cbiL"/>
    <property type="match status" value="1"/>
</dbReference>
<dbReference type="RefSeq" id="WP_187536762.1">
    <property type="nucleotide sequence ID" value="NZ_JACRTL010000008.1"/>
</dbReference>
<dbReference type="InterPro" id="IPR014777">
    <property type="entry name" value="4pyrrole_Mease_sub1"/>
</dbReference>
<keyword evidence="3" id="KW-0169">Cobalamin biosynthesis</keyword>
<keyword evidence="10" id="KW-1185">Reference proteome</keyword>
<accession>A0A8J6TVU6</accession>
<dbReference type="EMBL" id="JACRTL010000008">
    <property type="protein sequence ID" value="MBC8611773.1"/>
    <property type="molecule type" value="Genomic_DNA"/>
</dbReference>
<evidence type="ECO:0000313" key="10">
    <source>
        <dbReference type="Proteomes" id="UP000632659"/>
    </source>
</evidence>
<dbReference type="InterPro" id="IPR012382">
    <property type="entry name" value="CobI/CbiL"/>
</dbReference>
<organism evidence="9 10">
    <name type="scientific">Massiliimalia timonensis</name>
    <dbReference type="NCBI Taxonomy" id="1987501"/>
    <lineage>
        <taxon>Bacteria</taxon>
        <taxon>Bacillati</taxon>
        <taxon>Bacillota</taxon>
        <taxon>Clostridia</taxon>
        <taxon>Eubacteriales</taxon>
        <taxon>Oscillospiraceae</taxon>
        <taxon>Massiliimalia</taxon>
    </lineage>
</organism>
<evidence type="ECO:0000313" key="9">
    <source>
        <dbReference type="EMBL" id="MBC8611773.1"/>
    </source>
</evidence>
<reference evidence="9" key="1">
    <citation type="submission" date="2020-08" db="EMBL/GenBank/DDBJ databases">
        <title>Genome public.</title>
        <authorList>
            <person name="Liu C."/>
            <person name="Sun Q."/>
        </authorList>
    </citation>
    <scope>NUCLEOTIDE SEQUENCE</scope>
    <source>
        <strain evidence="9">NSJ-15</strain>
    </source>
</reference>
<dbReference type="GO" id="GO:0032259">
    <property type="term" value="P:methylation"/>
    <property type="evidence" value="ECO:0007669"/>
    <property type="project" value="UniProtKB-KW"/>
</dbReference>
<dbReference type="Proteomes" id="UP000632659">
    <property type="component" value="Unassembled WGS sequence"/>
</dbReference>
<dbReference type="InterPro" id="IPR014776">
    <property type="entry name" value="4pyrrole_Mease_sub2"/>
</dbReference>
<feature type="domain" description="Tetrapyrrole methylase" evidence="8">
    <location>
        <begin position="5"/>
        <end position="214"/>
    </location>
</feature>
<comment type="caution">
    <text evidence="9">The sequence shown here is derived from an EMBL/GenBank/DDBJ whole genome shotgun (WGS) entry which is preliminary data.</text>
</comment>
<evidence type="ECO:0000256" key="1">
    <source>
        <dbReference type="ARBA" id="ARBA00004953"/>
    </source>
</evidence>
<dbReference type="InterPro" id="IPR035996">
    <property type="entry name" value="4pyrrol_Methylase_sf"/>
</dbReference>
<dbReference type="CDD" id="cd11645">
    <property type="entry name" value="Precorrin_2_C20_MT"/>
    <property type="match status" value="1"/>
</dbReference>
<evidence type="ECO:0000256" key="3">
    <source>
        <dbReference type="ARBA" id="ARBA00022573"/>
    </source>
</evidence>
<comment type="pathway">
    <text evidence="1">Cofactor biosynthesis; adenosylcobalamin biosynthesis.</text>
</comment>
<evidence type="ECO:0000256" key="6">
    <source>
        <dbReference type="ARBA" id="ARBA00022691"/>
    </source>
</evidence>
<proteinExistence type="inferred from homology"/>
<comment type="similarity">
    <text evidence="2 7">Belongs to the precorrin methyltransferase family.</text>
</comment>
<evidence type="ECO:0000259" key="8">
    <source>
        <dbReference type="Pfam" id="PF00590"/>
    </source>
</evidence>
<evidence type="ECO:0000256" key="7">
    <source>
        <dbReference type="PIRNR" id="PIRNR036427"/>
    </source>
</evidence>
<name>A0A8J6TVU6_9FIRM</name>
<evidence type="ECO:0000256" key="4">
    <source>
        <dbReference type="ARBA" id="ARBA00022603"/>
    </source>
</evidence>
<dbReference type="PANTHER" id="PTHR43467">
    <property type="entry name" value="COBALT-PRECORRIN-2 C(20)-METHYLTRANSFERASE"/>
    <property type="match status" value="1"/>
</dbReference>
<dbReference type="Gene3D" id="3.30.950.10">
    <property type="entry name" value="Methyltransferase, Cobalt-precorrin-4 Transmethylase, Domain 2"/>
    <property type="match status" value="1"/>
</dbReference>
<evidence type="ECO:0000256" key="5">
    <source>
        <dbReference type="ARBA" id="ARBA00022679"/>
    </source>
</evidence>
<keyword evidence="5 9" id="KW-0808">Transferase</keyword>
<dbReference type="GO" id="GO:0030788">
    <property type="term" value="F:precorrin-2 C20-methyltransferase activity"/>
    <property type="evidence" value="ECO:0007669"/>
    <property type="project" value="UniProtKB-EC"/>
</dbReference>
<keyword evidence="4 9" id="KW-0489">Methyltransferase</keyword>
<dbReference type="AlphaFoldDB" id="A0A8J6TVU6"/>
<dbReference type="InterPro" id="IPR000878">
    <property type="entry name" value="4pyrrol_Mease"/>
</dbReference>
<dbReference type="GO" id="GO:0009236">
    <property type="term" value="P:cobalamin biosynthetic process"/>
    <property type="evidence" value="ECO:0007669"/>
    <property type="project" value="UniProtKB-UniRule"/>
</dbReference>
<gene>
    <name evidence="9" type="primary">cobI</name>
    <name evidence="9" type="ORF">H8702_11795</name>
</gene>
<dbReference type="SUPFAM" id="SSF53790">
    <property type="entry name" value="Tetrapyrrole methylase"/>
    <property type="match status" value="1"/>
</dbReference>
<dbReference type="EC" id="2.1.1.130" evidence="9"/>
<protein>
    <submittedName>
        <fullName evidence="9">Precorrin-2 C(20)-methyltransferase</fullName>
        <ecNumber evidence="9">2.1.1.130</ecNumber>
    </submittedName>
</protein>
<dbReference type="PIRSF" id="PIRSF036427">
    <property type="entry name" value="Precrrn-2_mtase"/>
    <property type="match status" value="1"/>
</dbReference>
<sequence>MIKGKLYGIGVGPGDPELMTLKAVRIITECDMAAGPLANGENQTAFEIAKKAVPELEEKPFLSVPMPMTRDLKEANKNRDRAAKMIIEELSKGKDIAFLTLGDPTVYSTYLYLHQRVRKAGYDSQIIPGVPSFCAAAAALETSLVEGKEPLVIVPGSYECTEEMLSVPGNKVLMKTGRAFEEVKGLLKKHGLFDRTQMAEQCGMEGERVYHTLDEAPQNPHYFSVLLVKPGQEET</sequence>
<keyword evidence="6" id="KW-0949">S-adenosyl-L-methionine</keyword>
<dbReference type="UniPathway" id="UPA00148"/>
<dbReference type="Pfam" id="PF00590">
    <property type="entry name" value="TP_methylase"/>
    <property type="match status" value="1"/>
</dbReference>
<dbReference type="Gene3D" id="3.40.1010.10">
    <property type="entry name" value="Cobalt-precorrin-4 Transmethylase, Domain 1"/>
    <property type="match status" value="1"/>
</dbReference>
<dbReference type="InterPro" id="IPR006364">
    <property type="entry name" value="CobI/CbiL/CobIJ_dom"/>
</dbReference>
<dbReference type="PANTHER" id="PTHR43467:SF2">
    <property type="entry name" value="COBALT-PRECORRIN-2 C(20)-METHYLTRANSFERASE"/>
    <property type="match status" value="1"/>
</dbReference>
<evidence type="ECO:0000256" key="2">
    <source>
        <dbReference type="ARBA" id="ARBA00005879"/>
    </source>
</evidence>